<dbReference type="Proteomes" id="UP000018922">
    <property type="component" value="Chromosome I"/>
</dbReference>
<keyword evidence="3" id="KW-1185">Reference proteome</keyword>
<feature type="region of interest" description="Disordered" evidence="1">
    <location>
        <begin position="37"/>
        <end position="59"/>
    </location>
</feature>
<evidence type="ECO:0000313" key="2">
    <source>
        <dbReference type="EMBL" id="CDL00565.1"/>
    </source>
</evidence>
<dbReference type="AlphaFoldDB" id="V6F4W8"/>
<sequence length="59" mass="6748">MGVFPHCKKFIVAQEPKRKHNQDRDCGHCSDKISELKSHEAPLGQADDNPEFVTLNRED</sequence>
<evidence type="ECO:0000256" key="1">
    <source>
        <dbReference type="SAM" id="MobiDB-lite"/>
    </source>
</evidence>
<dbReference type="HOGENOM" id="CLU_2955102_0_0_5"/>
<protein>
    <submittedName>
        <fullName evidence="2">Uncharacterized protein</fullName>
    </submittedName>
</protein>
<name>V6F4W8_MAGGM</name>
<proteinExistence type="predicted"/>
<organism evidence="2 3">
    <name type="scientific">Magnetospirillum gryphiswaldense (strain DSM 6361 / JCM 21280 / NBRC 15271 / MSR-1)</name>
    <dbReference type="NCBI Taxonomy" id="431944"/>
    <lineage>
        <taxon>Bacteria</taxon>
        <taxon>Pseudomonadati</taxon>
        <taxon>Pseudomonadota</taxon>
        <taxon>Alphaproteobacteria</taxon>
        <taxon>Rhodospirillales</taxon>
        <taxon>Rhodospirillaceae</taxon>
        <taxon>Magnetospirillum</taxon>
    </lineage>
</organism>
<accession>V6F4W8</accession>
<dbReference type="KEGG" id="mgy:MGMSRv2__3350"/>
<evidence type="ECO:0000313" key="3">
    <source>
        <dbReference type="Proteomes" id="UP000018922"/>
    </source>
</evidence>
<reference evidence="2 3" key="1">
    <citation type="journal article" date="2014" name="Genome Announc.">
        <title>Complete genome sequence of Magnetospirillum gryphiswaldense MSR-1.</title>
        <authorList>
            <person name="Wang X."/>
            <person name="Wang Q."/>
            <person name="Zhang W."/>
            <person name="Wang Y."/>
            <person name="Li L."/>
            <person name="Wen T."/>
            <person name="Zhang T."/>
            <person name="Zhang Y."/>
            <person name="Xu J."/>
            <person name="Hu J."/>
            <person name="Li S."/>
            <person name="Liu L."/>
            <person name="Liu J."/>
            <person name="Jiang W."/>
            <person name="Tian J."/>
            <person name="Li Y."/>
            <person name="Schuler D."/>
            <person name="Wang L."/>
            <person name="Li J."/>
        </authorList>
    </citation>
    <scope>NUCLEOTIDE SEQUENCE [LARGE SCALE GENOMIC DNA]</scope>
    <source>
        <strain evidence="3">DSM 6361 / JCM 21280 / NBRC 15271 / MSR-1</strain>
    </source>
</reference>
<dbReference type="EMBL" id="HG794546">
    <property type="protein sequence ID" value="CDL00565.1"/>
    <property type="molecule type" value="Genomic_DNA"/>
</dbReference>
<gene>
    <name evidence="2" type="ordered locus">MGMSRv2__3350</name>
</gene>